<evidence type="ECO:0000259" key="4">
    <source>
        <dbReference type="PROSITE" id="PS01180"/>
    </source>
</evidence>
<keyword evidence="5" id="KW-1185">Reference proteome</keyword>
<dbReference type="AlphaFoldDB" id="A0A0K0D2S3"/>
<dbReference type="Gene3D" id="2.60.120.290">
    <property type="entry name" value="Spermadhesin, CUB domain"/>
    <property type="match status" value="2"/>
</dbReference>
<dbReference type="CDD" id="cd00041">
    <property type="entry name" value="CUB"/>
    <property type="match status" value="1"/>
</dbReference>
<evidence type="ECO:0000256" key="1">
    <source>
        <dbReference type="ARBA" id="ARBA00022737"/>
    </source>
</evidence>
<dbReference type="FunFam" id="2.60.120.290:FF:000005">
    <property type="entry name" value="Procollagen C-endopeptidase enhancer 1"/>
    <property type="match status" value="1"/>
</dbReference>
<evidence type="ECO:0000256" key="3">
    <source>
        <dbReference type="PROSITE-ProRule" id="PRU00059"/>
    </source>
</evidence>
<dbReference type="Pfam" id="PF00431">
    <property type="entry name" value="CUB"/>
    <property type="match status" value="2"/>
</dbReference>
<dbReference type="SUPFAM" id="SSF49854">
    <property type="entry name" value="Spermadhesin, CUB domain"/>
    <property type="match status" value="2"/>
</dbReference>
<dbReference type="PANTHER" id="PTHR24251">
    <property type="entry name" value="OVOCHYMASE-RELATED"/>
    <property type="match status" value="1"/>
</dbReference>
<dbReference type="STRING" id="6313.A0A0K0D2S3"/>
<feature type="domain" description="CUB" evidence="4">
    <location>
        <begin position="135"/>
        <end position="239"/>
    </location>
</feature>
<dbReference type="PROSITE" id="PS01180">
    <property type="entry name" value="CUB"/>
    <property type="match status" value="2"/>
</dbReference>
<name>A0A0K0D2S3_ANGCA</name>
<comment type="caution">
    <text evidence="3">Lacks conserved residue(s) required for the propagation of feature annotation.</text>
</comment>
<dbReference type="SMART" id="SM00042">
    <property type="entry name" value="CUB"/>
    <property type="match status" value="1"/>
</dbReference>
<feature type="domain" description="CUB" evidence="4">
    <location>
        <begin position="10"/>
        <end position="133"/>
    </location>
</feature>
<dbReference type="InterPro" id="IPR035914">
    <property type="entry name" value="Sperma_CUB_dom_sf"/>
</dbReference>
<evidence type="ECO:0000313" key="5">
    <source>
        <dbReference type="Proteomes" id="UP000035642"/>
    </source>
</evidence>
<evidence type="ECO:0000256" key="2">
    <source>
        <dbReference type="ARBA" id="ARBA00023157"/>
    </source>
</evidence>
<proteinExistence type="predicted"/>
<keyword evidence="1" id="KW-0677">Repeat</keyword>
<evidence type="ECO:0000313" key="6">
    <source>
        <dbReference type="WBParaSite" id="ACAC_0000436801-mRNA-1"/>
    </source>
</evidence>
<dbReference type="WBParaSite" id="ACAC_0000436801-mRNA-1">
    <property type="protein sequence ID" value="ACAC_0000436801-mRNA-1"/>
    <property type="gene ID" value="ACAC_0000436801"/>
</dbReference>
<dbReference type="InterPro" id="IPR000859">
    <property type="entry name" value="CUB_dom"/>
</dbReference>
<protein>
    <submittedName>
        <fullName evidence="6">CUB domain-containing protein</fullName>
    </submittedName>
</protein>
<accession>A0A0K0D2S3</accession>
<keyword evidence="2" id="KW-1015">Disulfide bond</keyword>
<dbReference type="Proteomes" id="UP000035642">
    <property type="component" value="Unassembled WGS sequence"/>
</dbReference>
<reference evidence="6" key="2">
    <citation type="submission" date="2017-02" db="UniProtKB">
        <authorList>
            <consortium name="WormBaseParasite"/>
        </authorList>
    </citation>
    <scope>IDENTIFICATION</scope>
</reference>
<organism evidence="5 6">
    <name type="scientific">Angiostrongylus cantonensis</name>
    <name type="common">Rat lungworm</name>
    <dbReference type="NCBI Taxonomy" id="6313"/>
    <lineage>
        <taxon>Eukaryota</taxon>
        <taxon>Metazoa</taxon>
        <taxon>Ecdysozoa</taxon>
        <taxon>Nematoda</taxon>
        <taxon>Chromadorea</taxon>
        <taxon>Rhabditida</taxon>
        <taxon>Rhabditina</taxon>
        <taxon>Rhabditomorpha</taxon>
        <taxon>Strongyloidea</taxon>
        <taxon>Metastrongylidae</taxon>
        <taxon>Angiostrongylus</taxon>
    </lineage>
</organism>
<sequence>MRIFEVSEDCSSENLFVDETEPSKLLRTPGYPATIPHSLDCHYTLRAPNGHRLKFTVNPENFNLESTEDDCNCDSCDWLEIRDGPTEHSPLIGRYCNVYAPSTIFSTGNLLFVRIRTDSFAASNGFTAVFELASCGGTVVLRPDFNYSLTSPNYPEVYPLRSECDWSVRTPNSHMVEAKCVWELSAGIEYRYLLSFEFLGDRDFFNGKPEHEAINYRNDRVFCTNRKDFISDADLLTVT</sequence>
<reference evidence="5" key="1">
    <citation type="submission" date="2012-09" db="EMBL/GenBank/DDBJ databases">
        <authorList>
            <person name="Martin A.A."/>
        </authorList>
    </citation>
    <scope>NUCLEOTIDE SEQUENCE</scope>
</reference>